<dbReference type="Gene3D" id="3.40.190.290">
    <property type="match status" value="1"/>
</dbReference>
<evidence type="ECO:0000313" key="3">
    <source>
        <dbReference type="EMBL" id="AMP05817.1"/>
    </source>
</evidence>
<feature type="domain" description="LysR substrate-binding" evidence="2">
    <location>
        <begin position="5"/>
        <end position="85"/>
    </location>
</feature>
<gene>
    <name evidence="3" type="ORF">CPter91_3493</name>
</gene>
<dbReference type="PATRIC" id="fig|279113.9.peg.3464"/>
<dbReference type="GO" id="GO:0043565">
    <property type="term" value="F:sequence-specific DNA binding"/>
    <property type="evidence" value="ECO:0007669"/>
    <property type="project" value="TreeGrafter"/>
</dbReference>
<dbReference type="SUPFAM" id="SSF53850">
    <property type="entry name" value="Periplasmic binding protein-like II"/>
    <property type="match status" value="1"/>
</dbReference>
<evidence type="ECO:0000313" key="4">
    <source>
        <dbReference type="Proteomes" id="UP000074561"/>
    </source>
</evidence>
<dbReference type="STRING" id="279113.CPter91_3493"/>
<organism evidence="3 4">
    <name type="scientific">Collimonas pratensis</name>
    <dbReference type="NCBI Taxonomy" id="279113"/>
    <lineage>
        <taxon>Bacteria</taxon>
        <taxon>Pseudomonadati</taxon>
        <taxon>Pseudomonadota</taxon>
        <taxon>Betaproteobacteria</taxon>
        <taxon>Burkholderiales</taxon>
        <taxon>Oxalobacteraceae</taxon>
        <taxon>Collimonas</taxon>
    </lineage>
</organism>
<dbReference type="Pfam" id="PF03466">
    <property type="entry name" value="LysR_substrate"/>
    <property type="match status" value="1"/>
</dbReference>
<dbReference type="InterPro" id="IPR005119">
    <property type="entry name" value="LysR_subst-bd"/>
</dbReference>
<sequence>MEQKILVSGILWGNSGDILRDAAVEGLGITLQPDFMIYEALRERKLVRVLSDWETDDLAVFAVYPNRKFPPPKVRSFIDFLVERFSTEPYWNIKVR</sequence>
<protein>
    <submittedName>
        <fullName evidence="3">LysR substrate binding domain protein</fullName>
    </submittedName>
</protein>
<evidence type="ECO:0000256" key="1">
    <source>
        <dbReference type="ARBA" id="ARBA00009437"/>
    </source>
</evidence>
<proteinExistence type="inferred from homology"/>
<dbReference type="GO" id="GO:0006351">
    <property type="term" value="P:DNA-templated transcription"/>
    <property type="evidence" value="ECO:0007669"/>
    <property type="project" value="TreeGrafter"/>
</dbReference>
<dbReference type="GO" id="GO:0003700">
    <property type="term" value="F:DNA-binding transcription factor activity"/>
    <property type="evidence" value="ECO:0007669"/>
    <property type="project" value="TreeGrafter"/>
</dbReference>
<dbReference type="PANTHER" id="PTHR30537:SF5">
    <property type="entry name" value="HTH-TYPE TRANSCRIPTIONAL ACTIVATOR TTDR-RELATED"/>
    <property type="match status" value="1"/>
</dbReference>
<name>A0A127Q709_9BURK</name>
<comment type="similarity">
    <text evidence="1">Belongs to the LysR transcriptional regulatory family.</text>
</comment>
<dbReference type="EMBL" id="CP013234">
    <property type="protein sequence ID" value="AMP05817.1"/>
    <property type="molecule type" value="Genomic_DNA"/>
</dbReference>
<reference evidence="3 4" key="1">
    <citation type="submission" date="2015-11" db="EMBL/GenBank/DDBJ databases">
        <title>Exploring the genomic traits of fungus-feeding bacterial genus Collimonas.</title>
        <authorList>
            <person name="Song C."/>
            <person name="Schmidt R."/>
            <person name="de Jager V."/>
            <person name="Krzyzanowska D."/>
            <person name="Jongedijk E."/>
            <person name="Cankar K."/>
            <person name="Beekwilder J."/>
            <person name="van Veen A."/>
            <person name="de Boer W."/>
            <person name="van Veen J.A."/>
            <person name="Garbeva P."/>
        </authorList>
    </citation>
    <scope>NUCLEOTIDE SEQUENCE [LARGE SCALE GENOMIC DNA]</scope>
    <source>
        <strain evidence="3 4">Ter91</strain>
    </source>
</reference>
<dbReference type="KEGG" id="cpra:CPter91_3493"/>
<dbReference type="PANTHER" id="PTHR30537">
    <property type="entry name" value="HTH-TYPE TRANSCRIPTIONAL REGULATOR"/>
    <property type="match status" value="1"/>
</dbReference>
<dbReference type="AlphaFoldDB" id="A0A127Q709"/>
<dbReference type="InterPro" id="IPR058163">
    <property type="entry name" value="LysR-type_TF_proteobact-type"/>
</dbReference>
<accession>A0A127Q709</accession>
<evidence type="ECO:0000259" key="2">
    <source>
        <dbReference type="Pfam" id="PF03466"/>
    </source>
</evidence>
<dbReference type="Proteomes" id="UP000074561">
    <property type="component" value="Chromosome"/>
</dbReference>